<feature type="region of interest" description="Disordered" evidence="1">
    <location>
        <begin position="281"/>
        <end position="302"/>
    </location>
</feature>
<dbReference type="RefSeq" id="WP_109739021.1">
    <property type="nucleotide sequence ID" value="NZ_PPEG02000009.1"/>
</dbReference>
<dbReference type="AlphaFoldDB" id="A0A316WBU3"/>
<gene>
    <name evidence="2" type="ORF">C1634_019880</name>
</gene>
<name>A0A316WBU3_9FLAO</name>
<evidence type="ECO:0000313" key="2">
    <source>
        <dbReference type="EMBL" id="PWN58882.1"/>
    </source>
</evidence>
<comment type="caution">
    <text evidence="2">The sequence shown here is derived from an EMBL/GenBank/DDBJ whole genome shotgun (WGS) entry which is preliminary data.</text>
</comment>
<evidence type="ECO:0000256" key="1">
    <source>
        <dbReference type="SAM" id="MobiDB-lite"/>
    </source>
</evidence>
<evidence type="ECO:0000313" key="3">
    <source>
        <dbReference type="Proteomes" id="UP000236413"/>
    </source>
</evidence>
<proteinExistence type="predicted"/>
<dbReference type="Proteomes" id="UP000236413">
    <property type="component" value="Unassembled WGS sequence"/>
</dbReference>
<organism evidence="2 3">
    <name type="scientific">Chryseobacterium viscerum</name>
    <dbReference type="NCBI Taxonomy" id="1037377"/>
    <lineage>
        <taxon>Bacteria</taxon>
        <taxon>Pseudomonadati</taxon>
        <taxon>Bacteroidota</taxon>
        <taxon>Flavobacteriia</taxon>
        <taxon>Flavobacteriales</taxon>
        <taxon>Weeksellaceae</taxon>
        <taxon>Chryseobacterium group</taxon>
        <taxon>Chryseobacterium</taxon>
    </lineage>
</organism>
<reference evidence="2 3" key="1">
    <citation type="submission" date="2018-04" db="EMBL/GenBank/DDBJ databases">
        <title>Chryseobacterium oncorhynchi 701B-08T from rainbow trout, and Chryseobacterium viscerum 687B-08T from diseased fish.</title>
        <authorList>
            <person name="Jeong J.-J."/>
            <person name="Lee Y.J."/>
            <person name="Pathiraja D."/>
            <person name="Park B."/>
            <person name="Choi I.-G."/>
            <person name="Kim K.D."/>
        </authorList>
    </citation>
    <scope>NUCLEOTIDE SEQUENCE [LARGE SCALE GENOMIC DNA]</scope>
    <source>
        <strain evidence="2 3">687B-08</strain>
    </source>
</reference>
<protein>
    <submittedName>
        <fullName evidence="2">Uncharacterized protein</fullName>
    </submittedName>
</protein>
<accession>A0A316WBU3</accession>
<sequence>MKKILILAALVARTTLLFSQNKEISADLNKLELSNAPSVMLLGLASSDLETPKSKKAFMTSIVNSFSENEGLPNAYAVELTPTHLFPLTEMDALKYAGIKSIKKADNTYEYKKNIFSEVKNVSFSFAFLKNYKIENLDTENPSVSFSLRTTIFKIRNKKNIADIVASNDMISEMLTRIQKDFEHTQKFMDIYSSGGSQDEITEKIEKAYDEFVTDFYKTGKYKKFIDETEKYKKYLDEKPAFQLDVASAYSTFFLDNQFKNNQFGKLGVWMTMSSGINLERDPKKNEIPKESEDPNKEKSKLTIKETSATGISKTEKRLNFYAVARYLQDKTVYDLTNGFSRTNNYDFGGKIELVYNKFSIGYEFIYRSSDLDNTYRSNGIINYKVSDNVYINAAFGKNYGDKNNLISFLGLNWGLDSKRKTLFSEKQ</sequence>
<dbReference type="EMBL" id="PPEG02000009">
    <property type="protein sequence ID" value="PWN58882.1"/>
    <property type="molecule type" value="Genomic_DNA"/>
</dbReference>